<feature type="region of interest" description="Disordered" evidence="10">
    <location>
        <begin position="1"/>
        <end position="23"/>
    </location>
</feature>
<dbReference type="HAMAP" id="MF_00916">
    <property type="entry name" value="QueG"/>
    <property type="match status" value="1"/>
</dbReference>
<accession>A0A7W6WKG8</accession>
<feature type="binding site" evidence="9">
    <location>
        <position position="246"/>
    </location>
    <ligand>
        <name>tRNA</name>
        <dbReference type="ChEBI" id="CHEBI:17843"/>
    </ligand>
</feature>
<feature type="binding site" evidence="9">
    <location>
        <position position="271"/>
    </location>
    <ligand>
        <name>[4Fe-4S] cluster</name>
        <dbReference type="ChEBI" id="CHEBI:49883"/>
        <label>1</label>
    </ligand>
</feature>
<evidence type="ECO:0000256" key="10">
    <source>
        <dbReference type="SAM" id="MobiDB-lite"/>
    </source>
</evidence>
<evidence type="ECO:0000313" key="12">
    <source>
        <dbReference type="EMBL" id="MBB4286095.1"/>
    </source>
</evidence>
<dbReference type="PANTHER" id="PTHR30002">
    <property type="entry name" value="EPOXYQUEUOSINE REDUCTASE"/>
    <property type="match status" value="1"/>
</dbReference>
<comment type="subunit">
    <text evidence="9">Monomer.</text>
</comment>
<evidence type="ECO:0000256" key="7">
    <source>
        <dbReference type="ARBA" id="ARBA00023004"/>
    </source>
</evidence>
<comment type="caution">
    <text evidence="9">Lacks conserved residue(s) required for the propagation of feature annotation.</text>
</comment>
<keyword evidence="5 9" id="KW-0671">Queuosine biosynthesis</keyword>
<feature type="domain" description="4Fe-4S ferredoxin-type" evidence="11">
    <location>
        <begin position="199"/>
        <end position="229"/>
    </location>
</feature>
<dbReference type="GO" id="GO:0052693">
    <property type="term" value="F:epoxyqueuosine reductase activity"/>
    <property type="evidence" value="ECO:0007669"/>
    <property type="project" value="UniProtKB-UniRule"/>
</dbReference>
<dbReference type="GO" id="GO:0005737">
    <property type="term" value="C:cytoplasm"/>
    <property type="evidence" value="ECO:0007669"/>
    <property type="project" value="UniProtKB-SubCell"/>
</dbReference>
<evidence type="ECO:0000313" key="13">
    <source>
        <dbReference type="Proteomes" id="UP000555728"/>
    </source>
</evidence>
<dbReference type="SUPFAM" id="SSF48431">
    <property type="entry name" value="Lipovitellin-phosvitin complex, superhelical domain"/>
    <property type="match status" value="1"/>
</dbReference>
<dbReference type="InterPro" id="IPR004453">
    <property type="entry name" value="QueG"/>
</dbReference>
<dbReference type="InterPro" id="IPR017900">
    <property type="entry name" value="4Fe4S_Fe_S_CS"/>
</dbReference>
<feature type="binding site" evidence="9">
    <location>
        <position position="155"/>
    </location>
    <ligand>
        <name>cob(II)alamin</name>
        <dbReference type="ChEBI" id="CHEBI:16304"/>
    </ligand>
</feature>
<keyword evidence="9" id="KW-0846">Cobalamin</keyword>
<keyword evidence="8 9" id="KW-0411">Iron-sulfur</keyword>
<dbReference type="EC" id="1.17.99.6" evidence="9"/>
<evidence type="ECO:0000256" key="5">
    <source>
        <dbReference type="ARBA" id="ARBA00022785"/>
    </source>
</evidence>
<keyword evidence="13" id="KW-1185">Reference proteome</keyword>
<keyword evidence="4 9" id="KW-0479">Metal-binding</keyword>
<comment type="caution">
    <text evidence="12">The sequence shown here is derived from an EMBL/GenBank/DDBJ whole genome shotgun (WGS) entry which is preliminary data.</text>
</comment>
<comment type="pathway">
    <text evidence="9">tRNA modification; tRNA-queuosine biosynthesis.</text>
</comment>
<keyword evidence="9" id="KW-0170">Cobalt</keyword>
<protein>
    <recommendedName>
        <fullName evidence="9">Epoxyqueuosine reductase</fullName>
        <ecNumber evidence="9">1.17.99.6</ecNumber>
    </recommendedName>
    <alternativeName>
        <fullName evidence="9">Queuosine biosynthesis protein QueG</fullName>
    </alternativeName>
</protein>
<dbReference type="InterPro" id="IPR013542">
    <property type="entry name" value="QueG_DUF1730"/>
</dbReference>
<evidence type="ECO:0000256" key="2">
    <source>
        <dbReference type="ARBA" id="ARBA00022490"/>
    </source>
</evidence>
<dbReference type="GO" id="GO:0008616">
    <property type="term" value="P:tRNA queuosine(34) biosynthetic process"/>
    <property type="evidence" value="ECO:0007669"/>
    <property type="project" value="UniProtKB-UniRule"/>
</dbReference>
<dbReference type="InterPro" id="IPR011030">
    <property type="entry name" value="Lipovitellin_superhlx_dom"/>
</dbReference>
<evidence type="ECO:0000256" key="9">
    <source>
        <dbReference type="HAMAP-Rule" id="MF_00916"/>
    </source>
</evidence>
<feature type="active site" description="Proton donor" evidence="9">
    <location>
        <position position="155"/>
    </location>
</feature>
<dbReference type="Pfam" id="PF08331">
    <property type="entry name" value="QueG_DUF1730"/>
    <property type="match status" value="1"/>
</dbReference>
<dbReference type="Proteomes" id="UP000555728">
    <property type="component" value="Unassembled WGS sequence"/>
</dbReference>
<feature type="binding site" evidence="9">
    <location>
        <begin position="264"/>
        <end position="265"/>
    </location>
    <ligand>
        <name>cob(II)alamin</name>
        <dbReference type="ChEBI" id="CHEBI:16304"/>
    </ligand>
</feature>
<dbReference type="PANTHER" id="PTHR30002:SF4">
    <property type="entry name" value="EPOXYQUEUOSINE REDUCTASE"/>
    <property type="match status" value="1"/>
</dbReference>
<feature type="binding site" evidence="9">
    <location>
        <position position="264"/>
    </location>
    <ligand>
        <name>[4Fe-4S] cluster</name>
        <dbReference type="ChEBI" id="CHEBI:49883"/>
        <label>2</label>
    </ligand>
</feature>
<comment type="similarity">
    <text evidence="9">Belongs to the QueG family.</text>
</comment>
<dbReference type="PROSITE" id="PS51379">
    <property type="entry name" value="4FE4S_FER_2"/>
    <property type="match status" value="1"/>
</dbReference>
<evidence type="ECO:0000256" key="6">
    <source>
        <dbReference type="ARBA" id="ARBA00023002"/>
    </source>
</evidence>
<dbReference type="GO" id="GO:0046872">
    <property type="term" value="F:metal ion binding"/>
    <property type="evidence" value="ECO:0007669"/>
    <property type="project" value="UniProtKB-KW"/>
</dbReference>
<evidence type="ECO:0000256" key="4">
    <source>
        <dbReference type="ARBA" id="ARBA00022723"/>
    </source>
</evidence>
<feature type="binding site" evidence="9">
    <location>
        <position position="212"/>
    </location>
    <ligand>
        <name>[4Fe-4S] cluster</name>
        <dbReference type="ChEBI" id="CHEBI:49883"/>
        <label>1</label>
    </ligand>
</feature>
<dbReference type="Gene3D" id="3.30.70.20">
    <property type="match status" value="1"/>
</dbReference>
<comment type="cofactor">
    <cofactor evidence="9">
        <name>[4Fe-4S] cluster</name>
        <dbReference type="ChEBI" id="CHEBI:49883"/>
    </cofactor>
    <text evidence="9">Binds 2 [4Fe-4S] clusters per monomer.</text>
</comment>
<evidence type="ECO:0000256" key="3">
    <source>
        <dbReference type="ARBA" id="ARBA00022694"/>
    </source>
</evidence>
<keyword evidence="6 9" id="KW-0560">Oxidoreductase</keyword>
<dbReference type="EMBL" id="JACIGI010000012">
    <property type="protein sequence ID" value="MBB4286095.1"/>
    <property type="molecule type" value="Genomic_DNA"/>
</dbReference>
<feature type="binding site" evidence="9">
    <location>
        <position position="79"/>
    </location>
    <ligand>
        <name>cob(II)alamin</name>
        <dbReference type="ChEBI" id="CHEBI:16304"/>
    </ligand>
</feature>
<feature type="binding site" evidence="9">
    <location>
        <position position="219"/>
    </location>
    <ligand>
        <name>[4Fe-4S] cluster</name>
        <dbReference type="ChEBI" id="CHEBI:49883"/>
        <label>2</label>
    </ligand>
</feature>
<evidence type="ECO:0000256" key="8">
    <source>
        <dbReference type="ARBA" id="ARBA00023014"/>
    </source>
</evidence>
<organism evidence="12 13">
    <name type="scientific">Roseospira goensis</name>
    <dbReference type="NCBI Taxonomy" id="391922"/>
    <lineage>
        <taxon>Bacteria</taxon>
        <taxon>Pseudomonadati</taxon>
        <taxon>Pseudomonadota</taxon>
        <taxon>Alphaproteobacteria</taxon>
        <taxon>Rhodospirillales</taxon>
        <taxon>Rhodospirillaceae</taxon>
        <taxon>Roseospira</taxon>
    </lineage>
</organism>
<dbReference type="GO" id="GO:0031419">
    <property type="term" value="F:cobalamin binding"/>
    <property type="evidence" value="ECO:0007669"/>
    <property type="project" value="UniProtKB-KW"/>
</dbReference>
<comment type="cofactor">
    <cofactor evidence="9">
        <name>cob(II)alamin</name>
        <dbReference type="ChEBI" id="CHEBI:16304"/>
    </cofactor>
</comment>
<dbReference type="AlphaFoldDB" id="A0A7W6WKG8"/>
<feature type="binding site" evidence="9">
    <location>
        <position position="237"/>
    </location>
    <ligand>
        <name>[4Fe-4S] cluster</name>
        <dbReference type="ChEBI" id="CHEBI:49883"/>
        <label>2</label>
    </ligand>
</feature>
<keyword evidence="1 9" id="KW-0004">4Fe-4S</keyword>
<dbReference type="Pfam" id="PF13484">
    <property type="entry name" value="Fer4_16"/>
    <property type="match status" value="1"/>
</dbReference>
<gene>
    <name evidence="9" type="primary">queG</name>
    <name evidence="12" type="ORF">GGD88_001820</name>
</gene>
<dbReference type="UniPathway" id="UPA00392"/>
<name>A0A7W6WKG8_9PROT</name>
<comment type="function">
    <text evidence="9">Catalyzes the conversion of epoxyqueuosine (oQ) to queuosine (Q), which is a hypermodified base found in the wobble positions of tRNA(Asp), tRNA(Asn), tRNA(His) and tRNA(Tyr).</text>
</comment>
<dbReference type="NCBIfam" id="TIGR00276">
    <property type="entry name" value="tRNA epoxyqueuosine(34) reductase QueG"/>
    <property type="match status" value="1"/>
</dbReference>
<evidence type="ECO:0000259" key="11">
    <source>
        <dbReference type="PROSITE" id="PS51379"/>
    </source>
</evidence>
<feature type="binding site" evidence="9">
    <location>
        <position position="179"/>
    </location>
    <ligand>
        <name>cob(II)alamin</name>
        <dbReference type="ChEBI" id="CHEBI:16304"/>
    </ligand>
</feature>
<feature type="binding site" evidence="9">
    <location>
        <position position="239"/>
    </location>
    <ligand>
        <name>cob(II)alamin</name>
        <dbReference type="ChEBI" id="CHEBI:16304"/>
    </ligand>
</feature>
<dbReference type="GO" id="GO:0051539">
    <property type="term" value="F:4 iron, 4 sulfur cluster binding"/>
    <property type="evidence" value="ECO:0007669"/>
    <property type="project" value="UniProtKB-KW"/>
</dbReference>
<dbReference type="SUPFAM" id="SSF46548">
    <property type="entry name" value="alpha-helical ferredoxin"/>
    <property type="match status" value="1"/>
</dbReference>
<feature type="binding site" evidence="9">
    <location>
        <position position="215"/>
    </location>
    <ligand>
        <name>[4Fe-4S] cluster</name>
        <dbReference type="ChEBI" id="CHEBI:49883"/>
        <label>1</label>
    </ligand>
</feature>
<feature type="binding site" evidence="9">
    <location>
        <position position="173"/>
    </location>
    <ligand>
        <name>cob(II)alamin</name>
        <dbReference type="ChEBI" id="CHEBI:16304"/>
    </ligand>
</feature>
<evidence type="ECO:0000256" key="1">
    <source>
        <dbReference type="ARBA" id="ARBA00022485"/>
    </source>
</evidence>
<comment type="subcellular location">
    <subcellularLocation>
        <location evidence="9">Cytoplasm</location>
    </subcellularLocation>
</comment>
<feature type="binding site" evidence="9">
    <location>
        <position position="190"/>
    </location>
    <ligand>
        <name>cob(II)alamin</name>
        <dbReference type="ChEBI" id="CHEBI:16304"/>
    </ligand>
</feature>
<sequence length="398" mass="43681">MTDPPARPFGGGSPGPDRTAPAPAADRAAILARAQACGLDAAAITRAWLPESVRRDLDLYLDQGRHGSMAWMAETRERRRDPRVLWPEAVSILTLGLNYGPGGADPLALLDHPDRGAVTVYARNRDYHDVLKKRAKALARWIHDSHGAAVKVFVDTAPVMEKPLAARAGLGWSGKHTNLVSRRHGSWLFLAEVFTTLDLEPDPPHADLCGSCRRCLTACPTGAIRPEEPYRIDARLCVSYLTIEHKGPIPRALRPLMGNRVYGCDDCLAVCPWNRFATPTPHAALRPRLELTAPRLADLARLDDAGFRSLFSGSPIKRTGRDRFVRNVLIAIGNSGRPDALLPEVEARLDDVSPLVRGAAVWALRRLAPDPAMVERAWTRRAALEDDPTVLAEWRAPP</sequence>
<feature type="binding site" evidence="9">
    <location>
        <position position="209"/>
    </location>
    <ligand>
        <name>[4Fe-4S] cluster</name>
        <dbReference type="ChEBI" id="CHEBI:49883"/>
        <label>1</label>
    </ligand>
</feature>
<keyword evidence="2 9" id="KW-0963">Cytoplasm</keyword>
<reference evidence="12 13" key="1">
    <citation type="submission" date="2020-08" db="EMBL/GenBank/DDBJ databases">
        <title>Genome sequencing of Purple Non-Sulfur Bacteria from various extreme environments.</title>
        <authorList>
            <person name="Mayer M."/>
        </authorList>
    </citation>
    <scope>NUCLEOTIDE SEQUENCE [LARGE SCALE GENOMIC DNA]</scope>
    <source>
        <strain evidence="12 13">JA135</strain>
    </source>
</reference>
<dbReference type="PROSITE" id="PS00198">
    <property type="entry name" value="4FE4S_FER_1"/>
    <property type="match status" value="1"/>
</dbReference>
<feature type="binding site" evidence="9">
    <location>
        <position position="267"/>
    </location>
    <ligand>
        <name>[4Fe-4S] cluster</name>
        <dbReference type="ChEBI" id="CHEBI:49883"/>
        <label>2</label>
    </ligand>
</feature>
<dbReference type="InterPro" id="IPR017896">
    <property type="entry name" value="4Fe4S_Fe-S-bd"/>
</dbReference>
<keyword evidence="3 9" id="KW-0819">tRNA processing</keyword>
<keyword evidence="7 9" id="KW-0408">Iron</keyword>
<proteinExistence type="inferred from homology"/>
<comment type="catalytic activity">
    <reaction evidence="9">
        <text>epoxyqueuosine(34) in tRNA + AH2 = queuosine(34) in tRNA + A + H2O</text>
        <dbReference type="Rhea" id="RHEA:32159"/>
        <dbReference type="Rhea" id="RHEA-COMP:18571"/>
        <dbReference type="Rhea" id="RHEA-COMP:18582"/>
        <dbReference type="ChEBI" id="CHEBI:13193"/>
        <dbReference type="ChEBI" id="CHEBI:15377"/>
        <dbReference type="ChEBI" id="CHEBI:17499"/>
        <dbReference type="ChEBI" id="CHEBI:194431"/>
        <dbReference type="ChEBI" id="CHEBI:194443"/>
        <dbReference type="EC" id="1.17.99.6"/>
    </reaction>
</comment>